<reference evidence="7" key="1">
    <citation type="submission" date="2015-04" db="EMBL/GenBank/DDBJ databases">
        <title>The genome sequence of the plant pathogenic Rhizarian Plasmodiophora brassicae reveals insights in its biotrophic life cycle and the origin of chitin synthesis.</title>
        <authorList>
            <person name="Schwelm A."/>
            <person name="Fogelqvist J."/>
            <person name="Knaust A."/>
            <person name="Julke S."/>
            <person name="Lilja T."/>
            <person name="Dhandapani V."/>
            <person name="Bonilla-Rosso G."/>
            <person name="Karlsson M."/>
            <person name="Shevchenko A."/>
            <person name="Choi S.R."/>
            <person name="Kim H.G."/>
            <person name="Park J.Y."/>
            <person name="Lim Y.P."/>
            <person name="Ludwig-Muller J."/>
            <person name="Dixelius C."/>
        </authorList>
    </citation>
    <scope>NUCLEOTIDE SEQUENCE</scope>
    <source>
        <tissue evidence="7">Potato root galls</tissue>
    </source>
</reference>
<keyword evidence="4" id="KW-0175">Coiled coil</keyword>
<dbReference type="InterPro" id="IPR009976">
    <property type="entry name" value="Sec10-like"/>
</dbReference>
<sequence>MDLSISDFQGEFNELDFLQKITNRIHISNGAEPHNPAPYQAAFAQALNSIDALERTVAMEIQRSSKELFESEKLHQQNLVGHSQALEAVIERFAKLDQRISSVAQTAVRIGDQLELIDKSKQRSAYNSKMISYFLAMNSNHGDVPAILTSQKLEDLKEAAGTIQVLQQASQDLARMPNTENAIKNISQVAGEIENRLLLEFEEAWEADHIPGMTACAAPLLEFEGGHLIARFISKCVSDLGPVTVTDPPTGIEQFTSQSARLFGAIAELCEAHFPRIVEVFPAAEKVIRQLIERIYEDNVASFLENGLASLNTDPTAYLSALEFGYDANRKLIRELTSLSQELELRESIVSAVRLTLQDHTEGLFCQYRDAFLSKQLDVLYRETKQRLDNALAFTPINIDSLQSSVGMSSSMSGVEPGLGEWINGVFQTNVFDGLLVFYQTALTRCDKLCDPPRMPDLVRRVYKILLDAAGKQFLLRLADALLSIVSEEYTDTNSEPDASAIEFAGDFDAIMQKLEFFFQSEIALRLQDSLNILQNCSKEKNELSTALEAKLSVALGTTNSAVIQYCSKTLSRLQQKTDFRPKEDSVLPDGSGCSVACTEVVTFMQNHTASVLKSLKGRNLDQYLLILGIRLYDLITGHLKSYTISNAGALLLMRDIREYQDCLRDFHVPAVSDRFETLRHIANVFAVPADGLRSLITDDPTLSPSHIPREELHLYVKLRADYKQANLKRYFQ</sequence>
<dbReference type="GO" id="GO:0006887">
    <property type="term" value="P:exocytosis"/>
    <property type="evidence" value="ECO:0007669"/>
    <property type="project" value="UniProtKB-KW"/>
</dbReference>
<evidence type="ECO:0000313" key="7">
    <source>
        <dbReference type="EMBL" id="CRZ10821.1"/>
    </source>
</evidence>
<keyword evidence="2" id="KW-0813">Transport</keyword>
<name>A0A0H5RAM5_9EUKA</name>
<organism evidence="7">
    <name type="scientific">Spongospora subterranea</name>
    <dbReference type="NCBI Taxonomy" id="70186"/>
    <lineage>
        <taxon>Eukaryota</taxon>
        <taxon>Sar</taxon>
        <taxon>Rhizaria</taxon>
        <taxon>Endomyxa</taxon>
        <taxon>Phytomyxea</taxon>
        <taxon>Plasmodiophorida</taxon>
        <taxon>Plasmodiophoridae</taxon>
        <taxon>Spongospora</taxon>
    </lineage>
</organism>
<dbReference type="Pfam" id="PF07393">
    <property type="entry name" value="Sec10_HB"/>
    <property type="match status" value="2"/>
</dbReference>
<comment type="similarity">
    <text evidence="1">Belongs to the SEC10 family.</text>
</comment>
<dbReference type="EMBL" id="HACM01010379">
    <property type="protein sequence ID" value="CRZ10821.1"/>
    <property type="molecule type" value="Transcribed_RNA"/>
</dbReference>
<feature type="domain" description="Exocyst complex component Sec10 N-terminal" evidence="6">
    <location>
        <begin position="36"/>
        <end position="142"/>
    </location>
</feature>
<dbReference type="AlphaFoldDB" id="A0A0H5RAM5"/>
<dbReference type="GO" id="GO:0006893">
    <property type="term" value="P:Golgi to plasma membrane transport"/>
    <property type="evidence" value="ECO:0007669"/>
    <property type="project" value="TreeGrafter"/>
</dbReference>
<dbReference type="Pfam" id="PF20667">
    <property type="entry name" value="Sec10_N"/>
    <property type="match status" value="1"/>
</dbReference>
<evidence type="ECO:0000256" key="1">
    <source>
        <dbReference type="ARBA" id="ARBA00006572"/>
    </source>
</evidence>
<protein>
    <submittedName>
        <fullName evidence="7">Uncharacterized protein</fullName>
    </submittedName>
</protein>
<accession>A0A0H5RAM5</accession>
<feature type="domain" description="Exocyst complex component Sec10-like alpha-helical bundle" evidence="5">
    <location>
        <begin position="158"/>
        <end position="371"/>
    </location>
</feature>
<evidence type="ECO:0000256" key="3">
    <source>
        <dbReference type="ARBA" id="ARBA00022483"/>
    </source>
</evidence>
<evidence type="ECO:0000259" key="6">
    <source>
        <dbReference type="Pfam" id="PF20667"/>
    </source>
</evidence>
<proteinExistence type="inferred from homology"/>
<feature type="domain" description="Exocyst complex component Sec10-like alpha-helical bundle" evidence="5">
    <location>
        <begin position="424"/>
        <end position="731"/>
    </location>
</feature>
<dbReference type="PANTHER" id="PTHR12100">
    <property type="entry name" value="SEC10"/>
    <property type="match status" value="1"/>
</dbReference>
<evidence type="ECO:0000259" key="5">
    <source>
        <dbReference type="Pfam" id="PF07393"/>
    </source>
</evidence>
<dbReference type="PANTHER" id="PTHR12100:SF0">
    <property type="entry name" value="EXOCYST COMPLEX COMPONENT 5"/>
    <property type="match status" value="1"/>
</dbReference>
<dbReference type="GO" id="GO:0000145">
    <property type="term" value="C:exocyst"/>
    <property type="evidence" value="ECO:0007669"/>
    <property type="project" value="TreeGrafter"/>
</dbReference>
<keyword evidence="3" id="KW-0268">Exocytosis</keyword>
<evidence type="ECO:0000256" key="4">
    <source>
        <dbReference type="ARBA" id="ARBA00023054"/>
    </source>
</evidence>
<dbReference type="InterPro" id="IPR048627">
    <property type="entry name" value="Sec10_HB"/>
</dbReference>
<dbReference type="InterPro" id="IPR048625">
    <property type="entry name" value="Sec10_N"/>
</dbReference>
<evidence type="ECO:0000256" key="2">
    <source>
        <dbReference type="ARBA" id="ARBA00022448"/>
    </source>
</evidence>